<evidence type="ECO:0000259" key="3">
    <source>
        <dbReference type="SMART" id="SM00421"/>
    </source>
</evidence>
<keyword evidence="2" id="KW-0812">Transmembrane</keyword>
<dbReference type="Gene3D" id="1.10.10.10">
    <property type="entry name" value="Winged helix-like DNA-binding domain superfamily/Winged helix DNA-binding domain"/>
    <property type="match status" value="1"/>
</dbReference>
<feature type="transmembrane region" description="Helical" evidence="2">
    <location>
        <begin position="337"/>
        <end position="359"/>
    </location>
</feature>
<keyword evidence="1" id="KW-0175">Coiled coil</keyword>
<dbReference type="InterPro" id="IPR036388">
    <property type="entry name" value="WH-like_DNA-bd_sf"/>
</dbReference>
<dbReference type="InterPro" id="IPR011990">
    <property type="entry name" value="TPR-like_helical_dom_sf"/>
</dbReference>
<dbReference type="GO" id="GO:0006355">
    <property type="term" value="P:regulation of DNA-templated transcription"/>
    <property type="evidence" value="ECO:0007669"/>
    <property type="project" value="InterPro"/>
</dbReference>
<accession>U2P256</accession>
<keyword evidence="5" id="KW-1185">Reference proteome</keyword>
<comment type="caution">
    <text evidence="4">The sequence shown here is derived from an EMBL/GenBank/DDBJ whole genome shotgun (WGS) entry which is preliminary data.</text>
</comment>
<feature type="domain" description="HTH luxR-type" evidence="3">
    <location>
        <begin position="475"/>
        <end position="532"/>
    </location>
</feature>
<name>U2P256_9BACT</name>
<dbReference type="InterPro" id="IPR016032">
    <property type="entry name" value="Sig_transdc_resp-reg_C-effctor"/>
</dbReference>
<dbReference type="Pfam" id="PF00196">
    <property type="entry name" value="GerE"/>
    <property type="match status" value="1"/>
</dbReference>
<evidence type="ECO:0000256" key="2">
    <source>
        <dbReference type="SAM" id="Phobius"/>
    </source>
</evidence>
<dbReference type="Proteomes" id="UP000016648">
    <property type="component" value="Unassembled WGS sequence"/>
</dbReference>
<dbReference type="EMBL" id="AWEY01000043">
    <property type="protein sequence ID" value="ERK38271.1"/>
    <property type="molecule type" value="Genomic_DNA"/>
</dbReference>
<keyword evidence="2" id="KW-1133">Transmembrane helix</keyword>
<reference evidence="4 5" key="1">
    <citation type="submission" date="2013-08" db="EMBL/GenBank/DDBJ databases">
        <authorList>
            <person name="Durkin A.S."/>
            <person name="Haft D.R."/>
            <person name="McCorrison J."/>
            <person name="Torralba M."/>
            <person name="Gillis M."/>
            <person name="Haft D.H."/>
            <person name="Methe B."/>
            <person name="Sutton G."/>
            <person name="Nelson K.E."/>
        </authorList>
    </citation>
    <scope>NUCLEOTIDE SEQUENCE [LARGE SCALE GENOMIC DNA]</scope>
    <source>
        <strain evidence="4 5">F0067</strain>
    </source>
</reference>
<dbReference type="InterPro" id="IPR000792">
    <property type="entry name" value="Tscrpt_reg_LuxR_C"/>
</dbReference>
<evidence type="ECO:0000313" key="5">
    <source>
        <dbReference type="Proteomes" id="UP000016648"/>
    </source>
</evidence>
<sequence>MATDPLLHTQPDSALKLLDQLQSVGQMSEAGVMHYTWNHAMAHQLLGMSLEEDSLIPNAVDYYRRNNDTAKLLDSYLLKASYLRWTGKDAEALRELEDGIRAARQKHDDAKWIALVGQKIDILYRNNDFKNTVKTIRDALAQRSSIDKAVRGELLYVLAVSLSLLNDSQADHYFEESIRLARLSQQEDIAAERMRNYSAALAEKGEYGKSNTLLQQLCKLDTRYNRASAIRASMANNYINLRQLDSARLCLEAAEKNERELDAQGKGNLNRRANIEQLRNIINFSDGRKVSSLRFNRYCDSVTAAMRDKENTSMRRLEMRNRLQAANYSLHQAKLHLALTIIALLFLLFGGGIAAYWLYRRKYLRLAEAEESIETLKQMLREAQTAKHEEDGMPSDMADTNHENAFFKKILLQQMGIIRLVAGTPTNQNQALLKRISAIGGGEIPAEDLIVWTDLYPIIDQLYHRFHSRLTTNFGDILTEKETQICCLLCAGFSTKEIGVITQQTNATIYVRKTTIRKKLGMAEGQDIVEFVNSI</sequence>
<feature type="coiled-coil region" evidence="1">
    <location>
        <begin position="359"/>
        <end position="389"/>
    </location>
</feature>
<dbReference type="PATRIC" id="fig|1115809.3.peg.2476"/>
<dbReference type="SUPFAM" id="SSF48452">
    <property type="entry name" value="TPR-like"/>
    <property type="match status" value="1"/>
</dbReference>
<evidence type="ECO:0000256" key="1">
    <source>
        <dbReference type="SAM" id="Coils"/>
    </source>
</evidence>
<keyword evidence="2" id="KW-0472">Membrane</keyword>
<gene>
    <name evidence="4" type="ORF">HMPREF9135_2278</name>
</gene>
<dbReference type="AlphaFoldDB" id="U2P256"/>
<proteinExistence type="predicted"/>
<protein>
    <submittedName>
        <fullName evidence="4">Transcriptional regulator, LuxR family</fullName>
    </submittedName>
</protein>
<evidence type="ECO:0000313" key="4">
    <source>
        <dbReference type="EMBL" id="ERK38271.1"/>
    </source>
</evidence>
<dbReference type="GO" id="GO:0003677">
    <property type="term" value="F:DNA binding"/>
    <property type="evidence" value="ECO:0007669"/>
    <property type="project" value="InterPro"/>
</dbReference>
<dbReference type="SMART" id="SM00421">
    <property type="entry name" value="HTH_LUXR"/>
    <property type="match status" value="1"/>
</dbReference>
<organism evidence="4 5">
    <name type="scientific">Segatella baroniae F0067</name>
    <dbReference type="NCBI Taxonomy" id="1115809"/>
    <lineage>
        <taxon>Bacteria</taxon>
        <taxon>Pseudomonadati</taxon>
        <taxon>Bacteroidota</taxon>
        <taxon>Bacteroidia</taxon>
        <taxon>Bacteroidales</taxon>
        <taxon>Prevotellaceae</taxon>
        <taxon>Segatella</taxon>
    </lineage>
</organism>
<dbReference type="SUPFAM" id="SSF46894">
    <property type="entry name" value="C-terminal effector domain of the bipartite response regulators"/>
    <property type="match status" value="1"/>
</dbReference>